<dbReference type="OrthoDB" id="10267846at2759"/>
<reference evidence="1" key="1">
    <citation type="journal article" date="2020" name="Fungal Divers.">
        <title>Resolving the Mortierellaceae phylogeny through synthesis of multi-gene phylogenetics and phylogenomics.</title>
        <authorList>
            <person name="Vandepol N."/>
            <person name="Liber J."/>
            <person name="Desiro A."/>
            <person name="Na H."/>
            <person name="Kennedy M."/>
            <person name="Barry K."/>
            <person name="Grigoriev I.V."/>
            <person name="Miller A.N."/>
            <person name="O'Donnell K."/>
            <person name="Stajich J.E."/>
            <person name="Bonito G."/>
        </authorList>
    </citation>
    <scope>NUCLEOTIDE SEQUENCE</scope>
    <source>
        <strain evidence="1">NVP60</strain>
    </source>
</reference>
<proteinExistence type="predicted"/>
<accession>A0A9P6QNR2</accession>
<dbReference type="EMBL" id="JAAAIN010005085">
    <property type="protein sequence ID" value="KAG0276296.1"/>
    <property type="molecule type" value="Genomic_DNA"/>
</dbReference>
<dbReference type="AlphaFoldDB" id="A0A9P6QNR2"/>
<protein>
    <submittedName>
        <fullName evidence="1">Uncharacterized protein</fullName>
    </submittedName>
</protein>
<gene>
    <name evidence="1" type="ORF">BGZ97_010107</name>
</gene>
<comment type="caution">
    <text evidence="1">The sequence shown here is derived from an EMBL/GenBank/DDBJ whole genome shotgun (WGS) entry which is preliminary data.</text>
</comment>
<evidence type="ECO:0000313" key="2">
    <source>
        <dbReference type="Proteomes" id="UP000823405"/>
    </source>
</evidence>
<organism evidence="1 2">
    <name type="scientific">Linnemannia gamsii</name>
    <dbReference type="NCBI Taxonomy" id="64522"/>
    <lineage>
        <taxon>Eukaryota</taxon>
        <taxon>Fungi</taxon>
        <taxon>Fungi incertae sedis</taxon>
        <taxon>Mucoromycota</taxon>
        <taxon>Mortierellomycotina</taxon>
        <taxon>Mortierellomycetes</taxon>
        <taxon>Mortierellales</taxon>
        <taxon>Mortierellaceae</taxon>
        <taxon>Linnemannia</taxon>
    </lineage>
</organism>
<name>A0A9P6QNR2_9FUNG</name>
<dbReference type="Proteomes" id="UP000823405">
    <property type="component" value="Unassembled WGS sequence"/>
</dbReference>
<sequence length="58" mass="6581">MGGNLPNQFEDKSGNTVLSCRHHWGFKGHRLYQGTDAEDYNCLICLNKTTLGDVKPWN</sequence>
<keyword evidence="2" id="KW-1185">Reference proteome</keyword>
<evidence type="ECO:0000313" key="1">
    <source>
        <dbReference type="EMBL" id="KAG0276296.1"/>
    </source>
</evidence>
<feature type="non-terminal residue" evidence="1">
    <location>
        <position position="58"/>
    </location>
</feature>